<protein>
    <submittedName>
        <fullName evidence="2">Uncharacterized protein</fullName>
    </submittedName>
</protein>
<name>A0A6C0JI78_9ZZZZ</name>
<proteinExistence type="predicted"/>
<sequence length="109" mass="11456">MRTAAAYISKLKAENLGRTFKVQDTNHRLFTSTLYRGAAGCGPVDFTQIDYIEPCLCDYIGLAKRAPNPPVSPVTITYDGGNPTSGGTMEKNGGSVRGSGSSILNGGNP</sequence>
<dbReference type="AlphaFoldDB" id="A0A6C0JI78"/>
<organism evidence="2">
    <name type="scientific">viral metagenome</name>
    <dbReference type="NCBI Taxonomy" id="1070528"/>
    <lineage>
        <taxon>unclassified sequences</taxon>
        <taxon>metagenomes</taxon>
        <taxon>organismal metagenomes</taxon>
    </lineage>
</organism>
<dbReference type="EMBL" id="MN740410">
    <property type="protein sequence ID" value="QHU05279.1"/>
    <property type="molecule type" value="Genomic_DNA"/>
</dbReference>
<accession>A0A6C0JI78</accession>
<feature type="compositionally biased region" description="Polar residues" evidence="1">
    <location>
        <begin position="98"/>
        <end position="109"/>
    </location>
</feature>
<evidence type="ECO:0000256" key="1">
    <source>
        <dbReference type="SAM" id="MobiDB-lite"/>
    </source>
</evidence>
<feature type="region of interest" description="Disordered" evidence="1">
    <location>
        <begin position="73"/>
        <end position="109"/>
    </location>
</feature>
<evidence type="ECO:0000313" key="2">
    <source>
        <dbReference type="EMBL" id="QHU05279.1"/>
    </source>
</evidence>
<reference evidence="2" key="1">
    <citation type="journal article" date="2020" name="Nature">
        <title>Giant virus diversity and host interactions through global metagenomics.</title>
        <authorList>
            <person name="Schulz F."/>
            <person name="Roux S."/>
            <person name="Paez-Espino D."/>
            <person name="Jungbluth S."/>
            <person name="Walsh D.A."/>
            <person name="Denef V.J."/>
            <person name="McMahon K.D."/>
            <person name="Konstantinidis K.T."/>
            <person name="Eloe-Fadrosh E.A."/>
            <person name="Kyrpides N.C."/>
            <person name="Woyke T."/>
        </authorList>
    </citation>
    <scope>NUCLEOTIDE SEQUENCE</scope>
    <source>
        <strain evidence="2">GVMAG-M-3300027734-16</strain>
    </source>
</reference>